<dbReference type="EMBL" id="PEVA01000144">
    <property type="protein sequence ID" value="PIV08323.1"/>
    <property type="molecule type" value="Genomic_DNA"/>
</dbReference>
<keyword evidence="3 4" id="KW-0687">Ribonucleoprotein</keyword>
<dbReference type="InterPro" id="IPR038657">
    <property type="entry name" value="Ribosomal_bL19_sf"/>
</dbReference>
<dbReference type="GO" id="GO:0022625">
    <property type="term" value="C:cytosolic large ribosomal subunit"/>
    <property type="evidence" value="ECO:0007669"/>
    <property type="project" value="TreeGrafter"/>
</dbReference>
<comment type="caution">
    <text evidence="5">The sequence shown here is derived from an EMBL/GenBank/DDBJ whole genome shotgun (WGS) entry which is preliminary data.</text>
</comment>
<evidence type="ECO:0000313" key="5">
    <source>
        <dbReference type="EMBL" id="PIV08323.1"/>
    </source>
</evidence>
<protein>
    <recommendedName>
        <fullName evidence="4">50S ribosomal protein L19</fullName>
    </recommendedName>
</protein>
<comment type="similarity">
    <text evidence="1 4">Belongs to the bacterial ribosomal protein bL19 family.</text>
</comment>
<dbReference type="Gene3D" id="2.30.30.790">
    <property type="match status" value="1"/>
</dbReference>
<sequence>MANSFVFNKTSLNVGDTVSLEYKIKEGEKERTQLFKGILLMIKGNTPETRLITIRKVSSKTGIGIERIIPVLSPNIVSLTLDKTSNYNKAKLFFVRDLTEAETRNKLYSLKKSRRAQAMRDKT</sequence>
<dbReference type="Pfam" id="PF01245">
    <property type="entry name" value="Ribosomal_L19"/>
    <property type="match status" value="1"/>
</dbReference>
<dbReference type="PANTHER" id="PTHR15680">
    <property type="entry name" value="RIBOSOMAL PROTEIN L19"/>
    <property type="match status" value="1"/>
</dbReference>
<dbReference type="Proteomes" id="UP000230119">
    <property type="component" value="Unassembled WGS sequence"/>
</dbReference>
<evidence type="ECO:0000256" key="1">
    <source>
        <dbReference type="ARBA" id="ARBA00005781"/>
    </source>
</evidence>
<evidence type="ECO:0000256" key="2">
    <source>
        <dbReference type="ARBA" id="ARBA00022980"/>
    </source>
</evidence>
<comment type="function">
    <text evidence="4">This protein is located at the 30S-50S ribosomal subunit interface and may play a role in the structure and function of the aminoacyl-tRNA binding site.</text>
</comment>
<proteinExistence type="inferred from homology"/>
<dbReference type="GO" id="GO:0003735">
    <property type="term" value="F:structural constituent of ribosome"/>
    <property type="evidence" value="ECO:0007669"/>
    <property type="project" value="InterPro"/>
</dbReference>
<dbReference type="PRINTS" id="PR00061">
    <property type="entry name" value="RIBOSOMALL19"/>
</dbReference>
<gene>
    <name evidence="5" type="ORF">COS52_03295</name>
</gene>
<dbReference type="InterPro" id="IPR001857">
    <property type="entry name" value="Ribosomal_bL19"/>
</dbReference>
<dbReference type="SUPFAM" id="SSF50104">
    <property type="entry name" value="Translation proteins SH3-like domain"/>
    <property type="match status" value="1"/>
</dbReference>
<accession>A0A2M7BS83</accession>
<evidence type="ECO:0000256" key="3">
    <source>
        <dbReference type="ARBA" id="ARBA00023274"/>
    </source>
</evidence>
<dbReference type="InterPro" id="IPR008991">
    <property type="entry name" value="Translation_prot_SH3-like_sf"/>
</dbReference>
<reference evidence="6" key="1">
    <citation type="submission" date="2017-09" db="EMBL/GenBank/DDBJ databases">
        <title>Depth-based differentiation of microbial function through sediment-hosted aquifers and enrichment of novel symbionts in the deep terrestrial subsurface.</title>
        <authorList>
            <person name="Probst A.J."/>
            <person name="Ladd B."/>
            <person name="Jarett J.K."/>
            <person name="Geller-Mcgrath D.E."/>
            <person name="Sieber C.M.K."/>
            <person name="Emerson J.B."/>
            <person name="Anantharaman K."/>
            <person name="Thomas B.C."/>
            <person name="Malmstrom R."/>
            <person name="Stieglmeier M."/>
            <person name="Klingl A."/>
            <person name="Woyke T."/>
            <person name="Ryan C.M."/>
            <person name="Banfield J.F."/>
        </authorList>
    </citation>
    <scope>NUCLEOTIDE SEQUENCE [LARGE SCALE GENOMIC DNA]</scope>
</reference>
<keyword evidence="2 5" id="KW-0689">Ribosomal protein</keyword>
<dbReference type="PANTHER" id="PTHR15680:SF9">
    <property type="entry name" value="LARGE RIBOSOMAL SUBUNIT PROTEIN BL19M"/>
    <property type="match status" value="1"/>
</dbReference>
<evidence type="ECO:0000313" key="6">
    <source>
        <dbReference type="Proteomes" id="UP000230119"/>
    </source>
</evidence>
<organism evidence="5 6">
    <name type="scientific">Candidatus Roizmanbacteria bacterium CG03_land_8_20_14_0_80_39_12</name>
    <dbReference type="NCBI Taxonomy" id="1974847"/>
    <lineage>
        <taxon>Bacteria</taxon>
        <taxon>Candidatus Roizmaniibacteriota</taxon>
    </lineage>
</organism>
<evidence type="ECO:0000256" key="4">
    <source>
        <dbReference type="RuleBase" id="RU000559"/>
    </source>
</evidence>
<dbReference type="GO" id="GO:0006412">
    <property type="term" value="P:translation"/>
    <property type="evidence" value="ECO:0007669"/>
    <property type="project" value="InterPro"/>
</dbReference>
<dbReference type="AlphaFoldDB" id="A0A2M7BS83"/>
<name>A0A2M7BS83_9BACT</name>